<sequence>DIRLLGWEMDDGAPDNIIYDCPTGTVSITCITYGTDMDPAESRSVTENDGLVRMLGQDLWWT</sequence>
<dbReference type="EMBL" id="NEXV01000748">
    <property type="protein sequence ID" value="PIG69114.1"/>
    <property type="molecule type" value="Genomic_DNA"/>
</dbReference>
<evidence type="ECO:0000313" key="1">
    <source>
        <dbReference type="EMBL" id="PIG69114.1"/>
    </source>
</evidence>
<proteinExistence type="predicted"/>
<name>A0A2G7EL53_9EURO</name>
<feature type="non-terminal residue" evidence="1">
    <location>
        <position position="1"/>
    </location>
</feature>
<dbReference type="AlphaFoldDB" id="A0A2G7EL53"/>
<comment type="caution">
    <text evidence="1">The sequence shown here is derived from an EMBL/GenBank/DDBJ whole genome shotgun (WGS) entry which is preliminary data.</text>
</comment>
<evidence type="ECO:0000313" key="2">
    <source>
        <dbReference type="Proteomes" id="UP000231358"/>
    </source>
</evidence>
<accession>A0A2G7EL53</accession>
<gene>
    <name evidence="1" type="ORF">AARAC_009567</name>
</gene>
<keyword evidence="2" id="KW-1185">Reference proteome</keyword>
<reference evidence="1 2" key="1">
    <citation type="submission" date="2017-05" db="EMBL/GenBank/DDBJ databases">
        <title>Genome sequence for an aflatoxigenic pathogen of Argentinian peanut, Aspergillus arachidicola.</title>
        <authorList>
            <person name="Moore G."/>
            <person name="Beltz S.B."/>
            <person name="Mack B.M."/>
        </authorList>
    </citation>
    <scope>NUCLEOTIDE SEQUENCE [LARGE SCALE GENOMIC DNA]</scope>
    <source>
        <strain evidence="1 2">CBS 117610</strain>
    </source>
</reference>
<dbReference type="Proteomes" id="UP000231358">
    <property type="component" value="Unassembled WGS sequence"/>
</dbReference>
<protein>
    <submittedName>
        <fullName evidence="1">Uncharacterized protein</fullName>
    </submittedName>
</protein>
<organism evidence="1 2">
    <name type="scientific">Aspergillus arachidicola</name>
    <dbReference type="NCBI Taxonomy" id="656916"/>
    <lineage>
        <taxon>Eukaryota</taxon>
        <taxon>Fungi</taxon>
        <taxon>Dikarya</taxon>
        <taxon>Ascomycota</taxon>
        <taxon>Pezizomycotina</taxon>
        <taxon>Eurotiomycetes</taxon>
        <taxon>Eurotiomycetidae</taxon>
        <taxon>Eurotiales</taxon>
        <taxon>Aspergillaceae</taxon>
        <taxon>Aspergillus</taxon>
        <taxon>Aspergillus subgen. Circumdati</taxon>
    </lineage>
</organism>